<dbReference type="EMBL" id="JAUQSX010000001">
    <property type="protein sequence ID" value="MDO7845386.1"/>
    <property type="molecule type" value="Genomic_DNA"/>
</dbReference>
<dbReference type="Proteomes" id="UP001167796">
    <property type="component" value="Unassembled WGS sequence"/>
</dbReference>
<keyword evidence="1" id="KW-1133">Transmembrane helix</keyword>
<keyword evidence="1" id="KW-0472">Membrane</keyword>
<feature type="transmembrane region" description="Helical" evidence="1">
    <location>
        <begin position="45"/>
        <end position="66"/>
    </location>
</feature>
<gene>
    <name evidence="2" type="ORF">Q5H92_03385</name>
</gene>
<protein>
    <submittedName>
        <fullName evidence="2">DUF805 domain-containing protein</fullName>
    </submittedName>
</protein>
<name>A0ABT9A6C3_9BACT</name>
<dbReference type="Pfam" id="PF05656">
    <property type="entry name" value="DUF805"/>
    <property type="match status" value="1"/>
</dbReference>
<feature type="transmembrane region" description="Helical" evidence="1">
    <location>
        <begin position="20"/>
        <end position="39"/>
    </location>
</feature>
<keyword evidence="1" id="KW-0812">Transmembrane</keyword>
<dbReference type="PANTHER" id="PTHR34980:SF3">
    <property type="entry name" value="BLR8105 PROTEIN"/>
    <property type="match status" value="1"/>
</dbReference>
<feature type="transmembrane region" description="Helical" evidence="1">
    <location>
        <begin position="78"/>
        <end position="97"/>
    </location>
</feature>
<proteinExistence type="predicted"/>
<accession>A0ABT9A6C3</accession>
<organism evidence="2 3">
    <name type="scientific">Hymenobacter mellowenesis</name>
    <dbReference type="NCBI Taxonomy" id="3063995"/>
    <lineage>
        <taxon>Bacteria</taxon>
        <taxon>Pseudomonadati</taxon>
        <taxon>Bacteroidota</taxon>
        <taxon>Cytophagia</taxon>
        <taxon>Cytophagales</taxon>
        <taxon>Hymenobacteraceae</taxon>
        <taxon>Hymenobacter</taxon>
    </lineage>
</organism>
<dbReference type="InterPro" id="IPR008523">
    <property type="entry name" value="DUF805"/>
</dbReference>
<evidence type="ECO:0000313" key="2">
    <source>
        <dbReference type="EMBL" id="MDO7845386.1"/>
    </source>
</evidence>
<dbReference type="RefSeq" id="WP_305010071.1">
    <property type="nucleotide sequence ID" value="NZ_JAUQSX010000001.1"/>
</dbReference>
<evidence type="ECO:0000256" key="1">
    <source>
        <dbReference type="SAM" id="Phobius"/>
    </source>
</evidence>
<evidence type="ECO:0000313" key="3">
    <source>
        <dbReference type="Proteomes" id="UP001167796"/>
    </source>
</evidence>
<comment type="caution">
    <text evidence="2">The sequence shown here is derived from an EMBL/GenBank/DDBJ whole genome shotgun (WGS) entry which is preliminary data.</text>
</comment>
<keyword evidence="3" id="KW-1185">Reference proteome</keyword>
<reference evidence="2" key="1">
    <citation type="submission" date="2023-07" db="EMBL/GenBank/DDBJ databases">
        <authorList>
            <person name="Kim M.K."/>
        </authorList>
    </citation>
    <scope>NUCLEOTIDE SEQUENCE</scope>
    <source>
        <strain evidence="2">M29</strain>
    </source>
</reference>
<dbReference type="PANTHER" id="PTHR34980">
    <property type="entry name" value="INNER MEMBRANE PROTEIN-RELATED-RELATED"/>
    <property type="match status" value="1"/>
</dbReference>
<sequence>MAFFTAAGRLRRRDYFLRVVALYALGIGVYAIPGLLYAAEVPGMVGLAVFVALLAVVYLCIIQALLRLHDLNLRGWWFLIAFLPIVSYILGAGMQFVQGTIGPNRFGLDPKRPTLLPPLVAPLETDEADNEPTPSPLT</sequence>